<dbReference type="PANTHER" id="PTHR43045:SF4">
    <property type="entry name" value="TRANSPORTER YDFJ-RELATED"/>
    <property type="match status" value="1"/>
</dbReference>
<keyword evidence="2" id="KW-0813">Transport</keyword>
<evidence type="ECO:0000259" key="8">
    <source>
        <dbReference type="PROSITE" id="PS50850"/>
    </source>
</evidence>
<feature type="transmembrane region" description="Helical" evidence="7">
    <location>
        <begin position="285"/>
        <end position="306"/>
    </location>
</feature>
<dbReference type="InterPro" id="IPR005829">
    <property type="entry name" value="Sugar_transporter_CS"/>
</dbReference>
<evidence type="ECO:0000256" key="2">
    <source>
        <dbReference type="ARBA" id="ARBA00022448"/>
    </source>
</evidence>
<evidence type="ECO:0000313" key="10">
    <source>
        <dbReference type="Proteomes" id="UP001589627"/>
    </source>
</evidence>
<dbReference type="RefSeq" id="WP_378196882.1">
    <property type="nucleotide sequence ID" value="NZ_JBHLZP010000031.1"/>
</dbReference>
<dbReference type="SUPFAM" id="SSF103473">
    <property type="entry name" value="MFS general substrate transporter"/>
    <property type="match status" value="1"/>
</dbReference>
<proteinExistence type="predicted"/>
<dbReference type="InterPro" id="IPR020846">
    <property type="entry name" value="MFS_dom"/>
</dbReference>
<gene>
    <name evidence="9" type="ORF">ACFFNX_06775</name>
</gene>
<evidence type="ECO:0000313" key="9">
    <source>
        <dbReference type="EMBL" id="MFB9831889.1"/>
    </source>
</evidence>
<feature type="transmembrane region" description="Helical" evidence="7">
    <location>
        <begin position="123"/>
        <end position="140"/>
    </location>
</feature>
<name>A0ABV5YCK1_9ACTN</name>
<protein>
    <submittedName>
        <fullName evidence="9">MFS transporter</fullName>
    </submittedName>
</protein>
<feature type="transmembrane region" description="Helical" evidence="7">
    <location>
        <begin position="98"/>
        <end position="117"/>
    </location>
</feature>
<accession>A0ABV5YCK1</accession>
<keyword evidence="3" id="KW-1003">Cell membrane</keyword>
<evidence type="ECO:0000256" key="6">
    <source>
        <dbReference type="ARBA" id="ARBA00023136"/>
    </source>
</evidence>
<feature type="transmembrane region" description="Helical" evidence="7">
    <location>
        <begin position="64"/>
        <end position="86"/>
    </location>
</feature>
<reference evidence="9 10" key="1">
    <citation type="submission" date="2024-09" db="EMBL/GenBank/DDBJ databases">
        <authorList>
            <person name="Sun Q."/>
            <person name="Mori K."/>
        </authorList>
    </citation>
    <scope>NUCLEOTIDE SEQUENCE [LARGE SCALE GENOMIC DNA]</scope>
    <source>
        <strain evidence="9 10">TBRC 0563</strain>
    </source>
</reference>
<dbReference type="Proteomes" id="UP001589627">
    <property type="component" value="Unassembled WGS sequence"/>
</dbReference>
<comment type="caution">
    <text evidence="9">The sequence shown here is derived from an EMBL/GenBank/DDBJ whole genome shotgun (WGS) entry which is preliminary data.</text>
</comment>
<organism evidence="9 10">
    <name type="scientific">Actinoallomurus acaciae</name>
    <dbReference type="NCBI Taxonomy" id="502577"/>
    <lineage>
        <taxon>Bacteria</taxon>
        <taxon>Bacillati</taxon>
        <taxon>Actinomycetota</taxon>
        <taxon>Actinomycetes</taxon>
        <taxon>Streptosporangiales</taxon>
        <taxon>Thermomonosporaceae</taxon>
        <taxon>Actinoallomurus</taxon>
    </lineage>
</organism>
<feature type="transmembrane region" description="Helical" evidence="7">
    <location>
        <begin position="382"/>
        <end position="400"/>
    </location>
</feature>
<dbReference type="EMBL" id="JBHLZP010000031">
    <property type="protein sequence ID" value="MFB9831889.1"/>
    <property type="molecule type" value="Genomic_DNA"/>
</dbReference>
<dbReference type="Pfam" id="PF00083">
    <property type="entry name" value="Sugar_tr"/>
    <property type="match status" value="1"/>
</dbReference>
<dbReference type="InterPro" id="IPR011701">
    <property type="entry name" value="MFS"/>
</dbReference>
<dbReference type="InterPro" id="IPR005828">
    <property type="entry name" value="MFS_sugar_transport-like"/>
</dbReference>
<evidence type="ECO:0000256" key="3">
    <source>
        <dbReference type="ARBA" id="ARBA00022475"/>
    </source>
</evidence>
<feature type="transmembrane region" description="Helical" evidence="7">
    <location>
        <begin position="345"/>
        <end position="370"/>
    </location>
</feature>
<feature type="transmembrane region" description="Helical" evidence="7">
    <location>
        <begin position="251"/>
        <end position="273"/>
    </location>
</feature>
<dbReference type="PANTHER" id="PTHR43045">
    <property type="entry name" value="SHIKIMATE TRANSPORTER"/>
    <property type="match status" value="1"/>
</dbReference>
<comment type="subcellular location">
    <subcellularLocation>
        <location evidence="1">Cell membrane</location>
        <topology evidence="1">Multi-pass membrane protein</topology>
    </subcellularLocation>
</comment>
<keyword evidence="5 7" id="KW-1133">Transmembrane helix</keyword>
<dbReference type="PROSITE" id="PS00217">
    <property type="entry name" value="SUGAR_TRANSPORT_2"/>
    <property type="match status" value="1"/>
</dbReference>
<feature type="transmembrane region" description="Helical" evidence="7">
    <location>
        <begin position="318"/>
        <end position="339"/>
    </location>
</feature>
<keyword evidence="6 7" id="KW-0472">Membrane</keyword>
<evidence type="ECO:0000256" key="5">
    <source>
        <dbReference type="ARBA" id="ARBA00022989"/>
    </source>
</evidence>
<feature type="transmembrane region" description="Helical" evidence="7">
    <location>
        <begin position="28"/>
        <end position="52"/>
    </location>
</feature>
<dbReference type="Pfam" id="PF07690">
    <property type="entry name" value="MFS_1"/>
    <property type="match status" value="1"/>
</dbReference>
<dbReference type="PROSITE" id="PS00216">
    <property type="entry name" value="SUGAR_TRANSPORT_1"/>
    <property type="match status" value="1"/>
</dbReference>
<sequence>MVARPTTDPTESDQNLVLRRRRAVRSAYAGFFIDSFDIYLPSVALLPAMMYFSSGLSSDAARLVTGFTFASTLLGRPLGAVIFGHLSDRLGRRRTGSISIFGFAVCTLLIGCLPGSAQIGAGAAITLLIALRFVDGIFLGGEYTAATPLAIEHTSPHRRGIIGGAIQSSSTTGYVAIAVFTYIALHVAPAGSIHSGYVQWGWRIPFFAGAIIAAGVGLFLRRRVEESEVWLKAELAKAPLRDAFTGSSRTAFAQVFIVMTGIFFGTNMLGSLMPQLLAAHKGFSANRVTLTIIFCNILVPFFYVIGGWMADRYGRKPAIIVSGVVMAVVQGAALAMMGSMRYTNWTALIVTAFFVAAATVMAVGIMPAWINELFPTRARSSGWGIGYSSATIIPGLFVFYQTGLLGWMPYNYTPAVLAFLGGVLVVIGGIMAKETRGTDLAAVESGDTQAAGPPARELPVT</sequence>
<keyword evidence="10" id="KW-1185">Reference proteome</keyword>
<evidence type="ECO:0000256" key="7">
    <source>
        <dbReference type="SAM" id="Phobius"/>
    </source>
</evidence>
<feature type="domain" description="Major facilitator superfamily (MFS) profile" evidence="8">
    <location>
        <begin position="23"/>
        <end position="436"/>
    </location>
</feature>
<feature type="transmembrane region" description="Helical" evidence="7">
    <location>
        <begin position="412"/>
        <end position="432"/>
    </location>
</feature>
<evidence type="ECO:0000256" key="1">
    <source>
        <dbReference type="ARBA" id="ARBA00004651"/>
    </source>
</evidence>
<dbReference type="InterPro" id="IPR036259">
    <property type="entry name" value="MFS_trans_sf"/>
</dbReference>
<evidence type="ECO:0000256" key="4">
    <source>
        <dbReference type="ARBA" id="ARBA00022692"/>
    </source>
</evidence>
<dbReference type="Gene3D" id="1.20.1250.20">
    <property type="entry name" value="MFS general substrate transporter like domains"/>
    <property type="match status" value="2"/>
</dbReference>
<keyword evidence="4 7" id="KW-0812">Transmembrane</keyword>
<feature type="transmembrane region" description="Helical" evidence="7">
    <location>
        <begin position="200"/>
        <end position="220"/>
    </location>
</feature>
<dbReference type="PROSITE" id="PS50850">
    <property type="entry name" value="MFS"/>
    <property type="match status" value="1"/>
</dbReference>
<feature type="transmembrane region" description="Helical" evidence="7">
    <location>
        <begin position="161"/>
        <end position="188"/>
    </location>
</feature>